<evidence type="ECO:0000313" key="2">
    <source>
        <dbReference type="Proteomes" id="UP000433101"/>
    </source>
</evidence>
<comment type="caution">
    <text evidence="1">The sequence shown here is derived from an EMBL/GenBank/DDBJ whole genome shotgun (WGS) entry which is preliminary data.</text>
</comment>
<accession>A0A7X3S9X1</accession>
<reference evidence="1 2" key="1">
    <citation type="submission" date="2019-12" db="EMBL/GenBank/DDBJ databases">
        <authorList>
            <person name="Li M."/>
        </authorList>
    </citation>
    <scope>NUCLEOTIDE SEQUENCE [LARGE SCALE GENOMIC DNA]</scope>
    <source>
        <strain evidence="1 2">GBMRC 2046</strain>
    </source>
</reference>
<name>A0A7X3S9X1_9HYPH</name>
<gene>
    <name evidence="1" type="ORF">GR183_20940</name>
</gene>
<organism evidence="1 2">
    <name type="scientific">Stappia sediminis</name>
    <dbReference type="NCBI Taxonomy" id="2692190"/>
    <lineage>
        <taxon>Bacteria</taxon>
        <taxon>Pseudomonadati</taxon>
        <taxon>Pseudomonadota</taxon>
        <taxon>Alphaproteobacteria</taxon>
        <taxon>Hyphomicrobiales</taxon>
        <taxon>Stappiaceae</taxon>
        <taxon>Stappia</taxon>
    </lineage>
</organism>
<dbReference type="RefSeq" id="WP_160777623.1">
    <property type="nucleotide sequence ID" value="NZ_WUMV01000010.1"/>
</dbReference>
<dbReference type="InterPro" id="IPR045442">
    <property type="entry name" value="DUF6505"/>
</dbReference>
<dbReference type="AlphaFoldDB" id="A0A7X3S9X1"/>
<dbReference type="Proteomes" id="UP000433101">
    <property type="component" value="Unassembled WGS sequence"/>
</dbReference>
<protein>
    <submittedName>
        <fullName evidence="1">Uncharacterized protein</fullName>
    </submittedName>
</protein>
<keyword evidence="2" id="KW-1185">Reference proteome</keyword>
<proteinExistence type="predicted"/>
<dbReference type="Pfam" id="PF20115">
    <property type="entry name" value="DUF6505"/>
    <property type="match status" value="1"/>
</dbReference>
<sequence>MRTTGKGHEMPRVLKAIRLDRSDVHVFPEAAEPGDVVIPGSFAFQRHGEGELTGKLRQAFVSGFLSLETFGWTTLATPAEVDDAQVDALRERLAAHFVERYGAPDMEAARPVAQAEVDDMIGLAGGLAINTLLAVKREFDESGAIRERFHVVTPPAGEVHTRVWDVSEDE</sequence>
<evidence type="ECO:0000313" key="1">
    <source>
        <dbReference type="EMBL" id="MXN67381.1"/>
    </source>
</evidence>
<dbReference type="EMBL" id="WUMV01000010">
    <property type="protein sequence ID" value="MXN67381.1"/>
    <property type="molecule type" value="Genomic_DNA"/>
</dbReference>